<comment type="caution">
    <text evidence="2">The sequence shown here is derived from an EMBL/GenBank/DDBJ whole genome shotgun (WGS) entry which is preliminary data.</text>
</comment>
<dbReference type="AlphaFoldDB" id="A0AAE1BK26"/>
<evidence type="ECO:0000313" key="3">
    <source>
        <dbReference type="Proteomes" id="UP001286313"/>
    </source>
</evidence>
<keyword evidence="3" id="KW-1185">Reference proteome</keyword>
<protein>
    <submittedName>
        <fullName evidence="2">Uncharacterized protein</fullName>
    </submittedName>
</protein>
<proteinExistence type="predicted"/>
<feature type="region of interest" description="Disordered" evidence="1">
    <location>
        <begin position="1"/>
        <end position="26"/>
    </location>
</feature>
<sequence>MKLEVVRCTQAGHGGRDGKKHPTSHTATSQEITFSFSRSSSIFWPALLLSSSPLRICWTDQETVEVGRNPAYLGQRTD</sequence>
<reference evidence="2" key="1">
    <citation type="submission" date="2023-10" db="EMBL/GenBank/DDBJ databases">
        <title>Genome assemblies of two species of porcelain crab, Petrolisthes cinctipes and Petrolisthes manimaculis (Anomura: Porcellanidae).</title>
        <authorList>
            <person name="Angst P."/>
        </authorList>
    </citation>
    <scope>NUCLEOTIDE SEQUENCE</scope>
    <source>
        <strain evidence="2">PB745_01</strain>
        <tissue evidence="2">Gill</tissue>
    </source>
</reference>
<dbReference type="EMBL" id="JAWQEG010007829">
    <property type="protein sequence ID" value="KAK3851582.1"/>
    <property type="molecule type" value="Genomic_DNA"/>
</dbReference>
<name>A0AAE1BK26_PETCI</name>
<evidence type="ECO:0000256" key="1">
    <source>
        <dbReference type="SAM" id="MobiDB-lite"/>
    </source>
</evidence>
<dbReference type="Proteomes" id="UP001286313">
    <property type="component" value="Unassembled WGS sequence"/>
</dbReference>
<accession>A0AAE1BK26</accession>
<evidence type="ECO:0000313" key="2">
    <source>
        <dbReference type="EMBL" id="KAK3851582.1"/>
    </source>
</evidence>
<gene>
    <name evidence="2" type="ORF">Pcinc_041781</name>
</gene>
<organism evidence="2 3">
    <name type="scientific">Petrolisthes cinctipes</name>
    <name type="common">Flat porcelain crab</name>
    <dbReference type="NCBI Taxonomy" id="88211"/>
    <lineage>
        <taxon>Eukaryota</taxon>
        <taxon>Metazoa</taxon>
        <taxon>Ecdysozoa</taxon>
        <taxon>Arthropoda</taxon>
        <taxon>Crustacea</taxon>
        <taxon>Multicrustacea</taxon>
        <taxon>Malacostraca</taxon>
        <taxon>Eumalacostraca</taxon>
        <taxon>Eucarida</taxon>
        <taxon>Decapoda</taxon>
        <taxon>Pleocyemata</taxon>
        <taxon>Anomura</taxon>
        <taxon>Galatheoidea</taxon>
        <taxon>Porcellanidae</taxon>
        <taxon>Petrolisthes</taxon>
    </lineage>
</organism>